<dbReference type="GeneID" id="40306242"/>
<dbReference type="VEuPathDB" id="ToxoDB:BESB_011800"/>
<evidence type="ECO:0000313" key="2">
    <source>
        <dbReference type="EMBL" id="PFH32568.1"/>
    </source>
</evidence>
<feature type="compositionally biased region" description="Basic residues" evidence="1">
    <location>
        <begin position="26"/>
        <end position="40"/>
    </location>
</feature>
<feature type="compositionally biased region" description="Basic and acidic residues" evidence="1">
    <location>
        <begin position="1039"/>
        <end position="1072"/>
    </location>
</feature>
<reference evidence="2 3" key="1">
    <citation type="submission" date="2017-09" db="EMBL/GenBank/DDBJ databases">
        <title>Genome sequencing of Besnoitia besnoiti strain Bb-Ger1.</title>
        <authorList>
            <person name="Schares G."/>
            <person name="Venepally P."/>
            <person name="Lorenzi H.A."/>
        </authorList>
    </citation>
    <scope>NUCLEOTIDE SEQUENCE [LARGE SCALE GENOMIC DNA]</scope>
    <source>
        <strain evidence="2 3">Bb-Ger1</strain>
    </source>
</reference>
<feature type="compositionally biased region" description="Low complexity" evidence="1">
    <location>
        <begin position="704"/>
        <end position="736"/>
    </location>
</feature>
<protein>
    <submittedName>
        <fullName evidence="2">Uncharacterized protein</fullName>
    </submittedName>
</protein>
<feature type="compositionally biased region" description="Low complexity" evidence="1">
    <location>
        <begin position="851"/>
        <end position="864"/>
    </location>
</feature>
<organism evidence="2 3">
    <name type="scientific">Besnoitia besnoiti</name>
    <name type="common">Apicomplexan protozoan</name>
    <dbReference type="NCBI Taxonomy" id="94643"/>
    <lineage>
        <taxon>Eukaryota</taxon>
        <taxon>Sar</taxon>
        <taxon>Alveolata</taxon>
        <taxon>Apicomplexa</taxon>
        <taxon>Conoidasida</taxon>
        <taxon>Coccidia</taxon>
        <taxon>Eucoccidiorida</taxon>
        <taxon>Eimeriorina</taxon>
        <taxon>Sarcocystidae</taxon>
        <taxon>Besnoitia</taxon>
    </lineage>
</organism>
<name>A0A2A9M244_BESBE</name>
<feature type="compositionally biased region" description="Pro residues" evidence="1">
    <location>
        <begin position="100"/>
        <end position="114"/>
    </location>
</feature>
<feature type="region of interest" description="Disordered" evidence="1">
    <location>
        <begin position="821"/>
        <end position="1078"/>
    </location>
</feature>
<feature type="compositionally biased region" description="Basic and acidic residues" evidence="1">
    <location>
        <begin position="406"/>
        <end position="425"/>
    </location>
</feature>
<feature type="compositionally biased region" description="Low complexity" evidence="1">
    <location>
        <begin position="1486"/>
        <end position="1500"/>
    </location>
</feature>
<feature type="compositionally biased region" description="Low complexity" evidence="1">
    <location>
        <begin position="969"/>
        <end position="985"/>
    </location>
</feature>
<dbReference type="KEGG" id="bbes:BESB_011800"/>
<proteinExistence type="predicted"/>
<gene>
    <name evidence="2" type="ORF">BESB_011800</name>
</gene>
<evidence type="ECO:0000256" key="1">
    <source>
        <dbReference type="SAM" id="MobiDB-lite"/>
    </source>
</evidence>
<evidence type="ECO:0000313" key="3">
    <source>
        <dbReference type="Proteomes" id="UP000224006"/>
    </source>
</evidence>
<feature type="compositionally biased region" description="Basic and acidic residues" evidence="1">
    <location>
        <begin position="624"/>
        <end position="643"/>
    </location>
</feature>
<feature type="region of interest" description="Disordered" evidence="1">
    <location>
        <begin position="1100"/>
        <end position="1128"/>
    </location>
</feature>
<dbReference type="EMBL" id="NWUJ01000010">
    <property type="protein sequence ID" value="PFH32568.1"/>
    <property type="molecule type" value="Genomic_DNA"/>
</dbReference>
<feature type="compositionally biased region" description="Low complexity" evidence="1">
    <location>
        <begin position="932"/>
        <end position="952"/>
    </location>
</feature>
<feature type="region of interest" description="Disordered" evidence="1">
    <location>
        <begin position="775"/>
        <end position="796"/>
    </location>
</feature>
<feature type="compositionally biased region" description="Polar residues" evidence="1">
    <location>
        <begin position="683"/>
        <end position="700"/>
    </location>
</feature>
<feature type="region of interest" description="Disordered" evidence="1">
    <location>
        <begin position="1"/>
        <end position="45"/>
    </location>
</feature>
<feature type="compositionally biased region" description="Basic residues" evidence="1">
    <location>
        <begin position="284"/>
        <end position="293"/>
    </location>
</feature>
<feature type="compositionally biased region" description="Polar residues" evidence="1">
    <location>
        <begin position="259"/>
        <end position="273"/>
    </location>
</feature>
<feature type="compositionally biased region" description="Low complexity" evidence="1">
    <location>
        <begin position="781"/>
        <end position="796"/>
    </location>
</feature>
<feature type="region of interest" description="Disordered" evidence="1">
    <location>
        <begin position="1851"/>
        <end position="1879"/>
    </location>
</feature>
<feature type="compositionally biased region" description="Basic and acidic residues" evidence="1">
    <location>
        <begin position="1863"/>
        <end position="1879"/>
    </location>
</feature>
<feature type="compositionally biased region" description="Low complexity" evidence="1">
    <location>
        <begin position="1316"/>
        <end position="1326"/>
    </location>
</feature>
<feature type="region of interest" description="Disordered" evidence="1">
    <location>
        <begin position="559"/>
        <end position="742"/>
    </location>
</feature>
<feature type="compositionally biased region" description="Basic and acidic residues" evidence="1">
    <location>
        <begin position="1649"/>
        <end position="1658"/>
    </location>
</feature>
<feature type="compositionally biased region" description="Basic and acidic residues" evidence="1">
    <location>
        <begin position="901"/>
        <end position="911"/>
    </location>
</feature>
<feature type="compositionally biased region" description="Basic and acidic residues" evidence="1">
    <location>
        <begin position="1913"/>
        <end position="1953"/>
    </location>
</feature>
<feature type="region of interest" description="Disordered" evidence="1">
    <location>
        <begin position="1284"/>
        <end position="1500"/>
    </location>
</feature>
<dbReference type="RefSeq" id="XP_029216577.1">
    <property type="nucleotide sequence ID" value="XM_029359910.1"/>
</dbReference>
<accession>A0A2A9M244</accession>
<feature type="compositionally biased region" description="Basic and acidic residues" evidence="1">
    <location>
        <begin position="1000"/>
        <end position="1021"/>
    </location>
</feature>
<feature type="compositionally biased region" description="Basic and acidic residues" evidence="1">
    <location>
        <begin position="1289"/>
        <end position="1315"/>
    </location>
</feature>
<feature type="compositionally biased region" description="Basic and acidic residues" evidence="1">
    <location>
        <begin position="435"/>
        <end position="451"/>
    </location>
</feature>
<feature type="compositionally biased region" description="Basic and acidic residues" evidence="1">
    <location>
        <begin position="1362"/>
        <end position="1374"/>
    </location>
</feature>
<feature type="region of interest" description="Disordered" evidence="1">
    <location>
        <begin position="215"/>
        <end position="503"/>
    </location>
</feature>
<feature type="compositionally biased region" description="Low complexity" evidence="1">
    <location>
        <begin position="885"/>
        <end position="896"/>
    </location>
</feature>
<feature type="compositionally biased region" description="Basic and acidic residues" evidence="1">
    <location>
        <begin position="302"/>
        <end position="315"/>
    </location>
</feature>
<feature type="compositionally biased region" description="Gly residues" evidence="1">
    <location>
        <begin position="1955"/>
        <end position="1965"/>
    </location>
</feature>
<comment type="caution">
    <text evidence="2">The sequence shown here is derived from an EMBL/GenBank/DDBJ whole genome shotgun (WGS) entry which is preliminary data.</text>
</comment>
<feature type="region of interest" description="Disordered" evidence="1">
    <location>
        <begin position="1533"/>
        <end position="1658"/>
    </location>
</feature>
<keyword evidence="3" id="KW-1185">Reference proteome</keyword>
<dbReference type="Proteomes" id="UP000224006">
    <property type="component" value="Chromosome IX"/>
</dbReference>
<feature type="region of interest" description="Disordered" evidence="1">
    <location>
        <begin position="178"/>
        <end position="199"/>
    </location>
</feature>
<sequence>MTGSFHGLQSRPRLHRVSSGAQRPQCCRRQRRRGPARIRGRGADRRACRWSAAAPASAAWCTICCGTALQATASVGSLLPSAPQPRPLSARALSCSCALPPDPPRSPLQAPPAADPDEDDDLPLQSLTPRTSLRPFSRRSASPAPPRPARAAADCEAPPWPARGFHGAALHGAPLFDGFLGRSTGQPPAREETAPSARAPQRAFVAAAPFASPQRAPSLAAAAPSPSGAEPEGDARRPSQGGIGERGRQQAGAARDLGAQSQWSPAGASTSPATGREDGWACRQVRRHGHSRGGRAGGGDLLEARGDSCERRDDATGAAAAEKCSASEGEGKAARANEAQTGLWRSLYGRQHRRRAGESDARGGAAEPQRRGRGRWSLWAALAAEESGSDDEERSEASWSEFLEDEERRARGDAPRTETRTETRMAFEPLGAQEADGRGGCEERHSPEGGRGDPNGGTLSFVVQPLQPGKPSGRPVGGEGAPRPEDAGGCESAPRDREWIASRPPLPFLPPAAPPVWRAHASREAQMLLHWHHWLYWRALQGYAERPWSLGGPVPPIAARAPPEAGTARPPESVAGRERLAGAGRGGRAQAGPPARGESGEDSAEEELERLFFGEPRGRRRAARARERAERVEQAAHSKREVEAGSTGEAASREAPGLGQADMAAPQRLPVGSALGCLPQQPRDPSSFPSHRVPSLSSRPASDPACLYAPPLSAASSPPPGLSHVPSAGAPSSAAAEVYGRPGASAAPPLWQPYLPPPLPFFPAAAHSVHGAPPAAAAFCSQPPSARASPSPDASSSSFLLPHPLFGGVALPWVGPPGAAAPCTGAGLERHAAEGSGAAPPLGTRAQRPGSLTVVAARRASATAPGEGSAPQPSKPRESHRQAGSSFRSSLSSYLFPWPQRKAEGTRDAARPEALGASTPHGSKWGAEDAVGAGSAGAAPSPARSTTPSETSLAGAGCDGRTQAQGEGSSSSISSSSISSFSSRSLGFAERAAPSNGPEEGERRLQAEGVSRGRDEQRPKEAPIILPLPSWASTTEVPDAERGGERLSGSEDPTPRRGRKAPGDSEADRAESEQGDYVLWSPNACDKRLLRALEEAQADPHEALADAVASEAPRLHPPPAGSAPTGLPETGFSASCGLEKDALARLGLFPAFLFGGREAGRKAKGLAALPPVNVDVDVHISDAADEETTLAALPRRVASLLPPYAPQRLFAGRAAGERASPDAPRDEASCVSTLQGDEDDVFVIAGAPETDGGLASGSLNAFLGGATATAARSAARLLTGAACQEAEVTEPRRSRHAEDSRERGARGAAESDARLRSPWARARPPRSGTEAASRATASAIRGDMSSPRAREDFAASVPETTGDSRRGGASERPTEAACSLEAEALNGRPGLDSVSALSEEAEGEVASDDAAQMRSDARQVPSPRFSSSLSPAACHSPFPFVYERQQMPRAQRASSLPRCLSPPHSPSPLGADADSALPRRVPCPPRGSRASSRSASPSRRAFFSAEAASGAGSLVLDSQMPPCASLLSLAAFAAPPRARAEAEARVTGGRRAGHARSEPDAERRDDWEGERSRRRGEPAKEEESAAEQQAKETERETDTETDTEREGEEPRDAGETTAAESDSGVLDTNAWRAGDCAAVRPSPQGMRAEIQRREKTRHDDCCRLRAAEETGRAQRHGGEDACEAACAPLSPPRSPSRASVSSAASLPWVDVMHAARSRALAAASAVRRAAEDAAKKSFALSSSAFMSSSASAGLFRKRSEKLFQRASGGSVNSAEVEEVARRILSDGDAFEVRRRSPARCCTEAAASSGGACVSFASGGSDFHNSSMRREETAGDARGVFRRSSPAQSAALPAFGSGFLGAGREGDKQRTRAKQMQDARRTALHDKQFLLMLQQQVLCEDAQIAVAAAAAAAHPEDRGSCREGPRGGRGGEGEAVDAERRDDCRDTAAKKDGGESSTGGRQGADAGGDEPTPRL</sequence>
<feature type="region of interest" description="Disordered" evidence="1">
    <location>
        <begin position="1910"/>
        <end position="1974"/>
    </location>
</feature>
<feature type="region of interest" description="Disordered" evidence="1">
    <location>
        <begin position="94"/>
        <end position="158"/>
    </location>
</feature>
<feature type="compositionally biased region" description="Low complexity" evidence="1">
    <location>
        <begin position="215"/>
        <end position="229"/>
    </location>
</feature>
<feature type="compositionally biased region" description="Basic and acidic residues" evidence="1">
    <location>
        <begin position="1555"/>
        <end position="1614"/>
    </location>
</feature>